<protein>
    <submittedName>
        <fullName evidence="2">Uncharacterized protein</fullName>
    </submittedName>
</protein>
<evidence type="ECO:0000256" key="1">
    <source>
        <dbReference type="SAM" id="Phobius"/>
    </source>
</evidence>
<reference evidence="3" key="1">
    <citation type="journal article" date="2019" name="Int. J. Syst. Evol. Microbiol.">
        <title>The Global Catalogue of Microorganisms (GCM) 10K type strain sequencing project: providing services to taxonomists for standard genome sequencing and annotation.</title>
        <authorList>
            <consortium name="The Broad Institute Genomics Platform"/>
            <consortium name="The Broad Institute Genome Sequencing Center for Infectious Disease"/>
            <person name="Wu L."/>
            <person name="Ma J."/>
        </authorList>
    </citation>
    <scope>NUCLEOTIDE SEQUENCE [LARGE SCALE GENOMIC DNA]</scope>
    <source>
        <strain evidence="3">CCUG 56331</strain>
    </source>
</reference>
<dbReference type="Proteomes" id="UP001595978">
    <property type="component" value="Unassembled WGS sequence"/>
</dbReference>
<comment type="caution">
    <text evidence="2">The sequence shown here is derived from an EMBL/GenBank/DDBJ whole genome shotgun (WGS) entry which is preliminary data.</text>
</comment>
<keyword evidence="3" id="KW-1185">Reference proteome</keyword>
<feature type="transmembrane region" description="Helical" evidence="1">
    <location>
        <begin position="6"/>
        <end position="23"/>
    </location>
</feature>
<name>A0ABW0R6T3_9BACL</name>
<dbReference type="RefSeq" id="WP_390308649.1">
    <property type="nucleotide sequence ID" value="NZ_JBHSNQ010000013.1"/>
</dbReference>
<evidence type="ECO:0000313" key="2">
    <source>
        <dbReference type="EMBL" id="MFC5540446.1"/>
    </source>
</evidence>
<dbReference type="EMBL" id="JBHSNQ010000013">
    <property type="protein sequence ID" value="MFC5540446.1"/>
    <property type="molecule type" value="Genomic_DNA"/>
</dbReference>
<keyword evidence="1" id="KW-1133">Transmembrane helix</keyword>
<keyword evidence="1" id="KW-0812">Transmembrane</keyword>
<organism evidence="2 3">
    <name type="scientific">Ureibacillus suwonensis</name>
    <dbReference type="NCBI Taxonomy" id="313007"/>
    <lineage>
        <taxon>Bacteria</taxon>
        <taxon>Bacillati</taxon>
        <taxon>Bacillota</taxon>
        <taxon>Bacilli</taxon>
        <taxon>Bacillales</taxon>
        <taxon>Caryophanaceae</taxon>
        <taxon>Ureibacillus</taxon>
    </lineage>
</organism>
<evidence type="ECO:0000313" key="3">
    <source>
        <dbReference type="Proteomes" id="UP001595978"/>
    </source>
</evidence>
<keyword evidence="1" id="KW-0472">Membrane</keyword>
<proteinExistence type="predicted"/>
<accession>A0ABW0R6T3</accession>
<sequence length="48" mass="5577">MISIFMLVFTACLMIFFLVFAFLQNPVHTRKEEGDELEEEQGGHGKWS</sequence>
<gene>
    <name evidence="2" type="ORF">ACFPOH_01375</name>
</gene>